<feature type="compositionally biased region" description="Polar residues" evidence="2">
    <location>
        <begin position="147"/>
        <end position="163"/>
    </location>
</feature>
<name>A0AA39FUN8_9HYME</name>
<evidence type="ECO:0000256" key="1">
    <source>
        <dbReference type="SAM" id="Coils"/>
    </source>
</evidence>
<keyword evidence="4" id="KW-1185">Reference proteome</keyword>
<keyword evidence="1" id="KW-0175">Coiled coil</keyword>
<gene>
    <name evidence="3" type="ORF">PV328_000324</name>
</gene>
<accession>A0AA39FUN8</accession>
<evidence type="ECO:0000313" key="4">
    <source>
        <dbReference type="Proteomes" id="UP001168990"/>
    </source>
</evidence>
<reference evidence="3" key="2">
    <citation type="submission" date="2023-03" db="EMBL/GenBank/DDBJ databases">
        <authorList>
            <person name="Inwood S.N."/>
            <person name="Skelly J.G."/>
            <person name="Guhlin J."/>
            <person name="Harrop T.W.R."/>
            <person name="Goldson S.G."/>
            <person name="Dearden P.K."/>
        </authorList>
    </citation>
    <scope>NUCLEOTIDE SEQUENCE</scope>
    <source>
        <strain evidence="3">Irish</strain>
        <tissue evidence="3">Whole body</tissue>
    </source>
</reference>
<feature type="region of interest" description="Disordered" evidence="2">
    <location>
        <begin position="144"/>
        <end position="174"/>
    </location>
</feature>
<dbReference type="EMBL" id="JAQQBS010000001">
    <property type="protein sequence ID" value="KAK0176159.1"/>
    <property type="molecule type" value="Genomic_DNA"/>
</dbReference>
<protein>
    <submittedName>
        <fullName evidence="3">Uncharacterized protein</fullName>
    </submittedName>
</protein>
<proteinExistence type="predicted"/>
<organism evidence="3 4">
    <name type="scientific">Microctonus aethiopoides</name>
    <dbReference type="NCBI Taxonomy" id="144406"/>
    <lineage>
        <taxon>Eukaryota</taxon>
        <taxon>Metazoa</taxon>
        <taxon>Ecdysozoa</taxon>
        <taxon>Arthropoda</taxon>
        <taxon>Hexapoda</taxon>
        <taxon>Insecta</taxon>
        <taxon>Pterygota</taxon>
        <taxon>Neoptera</taxon>
        <taxon>Endopterygota</taxon>
        <taxon>Hymenoptera</taxon>
        <taxon>Apocrita</taxon>
        <taxon>Ichneumonoidea</taxon>
        <taxon>Braconidae</taxon>
        <taxon>Euphorinae</taxon>
        <taxon>Microctonus</taxon>
    </lineage>
</organism>
<evidence type="ECO:0000256" key="2">
    <source>
        <dbReference type="SAM" id="MobiDB-lite"/>
    </source>
</evidence>
<dbReference type="Proteomes" id="UP001168990">
    <property type="component" value="Unassembled WGS sequence"/>
</dbReference>
<comment type="caution">
    <text evidence="3">The sequence shown here is derived from an EMBL/GenBank/DDBJ whole genome shotgun (WGS) entry which is preliminary data.</text>
</comment>
<evidence type="ECO:0000313" key="3">
    <source>
        <dbReference type="EMBL" id="KAK0176159.1"/>
    </source>
</evidence>
<reference evidence="3" key="1">
    <citation type="journal article" date="2023" name="bioRxiv">
        <title>Scaffold-level genome assemblies of two parasitoid biocontrol wasps reveal the parthenogenesis mechanism and an associated novel virus.</title>
        <authorList>
            <person name="Inwood S."/>
            <person name="Skelly J."/>
            <person name="Guhlin J."/>
            <person name="Harrop T."/>
            <person name="Goldson S."/>
            <person name="Dearden P."/>
        </authorList>
    </citation>
    <scope>NUCLEOTIDE SEQUENCE</scope>
    <source>
        <strain evidence="3">Irish</strain>
        <tissue evidence="3">Whole body</tissue>
    </source>
</reference>
<sequence>MIGNFAERKYQLAAQKRSEAAIKFDYYNQAAKYFARECGKAKQFNNWKIDNSKSTHQENIRKAEEFQSRQNRLRELLTSEEEEYKKQFNQLKSTKKSPKEKITLEELRNQLKEKRAEHSLYNPKVNKRIQSYFCYSTPVSRSPLRELNNSRTTKSPKMSLENTNLREESNTDGGFANMAKASNIDYSHVREDFDARALAAKENRFNAQASNFGNDYNPKDINYSSVSSRPLSKTHHSNVTYGKQTVIRDNESFNTSNEKFADEYERETLEKKYNDEFATEDEVDQYANENASTTNRKDKYYDDFQESNDDDEENNLATGLNDIHLRNDKQINTNKDSELKNIEPNCSTSHVRYNDRSRSELIFLYLTHKELKRKIADLELKEQRASLKGRWDDALRLRDMKNRLELIREKELYQRDDLQIDLASRKSVVESIEHRERVLEEREKSCTDSEMYSEDAKLMWNKWVKEDANAFISDAKDQREMLLQQLEEEWRGLAENDKQRLTHTYNNVMTGSSLQKELKLISEKLSG</sequence>
<feature type="coiled-coil region" evidence="1">
    <location>
        <begin position="63"/>
        <end position="117"/>
    </location>
</feature>
<dbReference type="AlphaFoldDB" id="A0AA39FUN8"/>